<dbReference type="AlphaFoldDB" id="A0A7G6E5H1"/>
<reference evidence="3 4" key="1">
    <citation type="journal article" date="2019" name="Front. Microbiol.">
        <title>Thermoanaerosceptrum fracticalcis gen. nov. sp. nov., a Novel Fumarate-Fermenting Microorganism From a Deep Fractured Carbonate Aquifer of the US Great Basin.</title>
        <authorList>
            <person name="Hamilton-Brehm S.D."/>
            <person name="Stewart L.E."/>
            <person name="Zavarin M."/>
            <person name="Caldwell M."/>
            <person name="Lawson P.A."/>
            <person name="Onstott T.C."/>
            <person name="Grzymski J."/>
            <person name="Neveux I."/>
            <person name="Lollar B.S."/>
            <person name="Russell C.E."/>
            <person name="Moser D.P."/>
        </authorList>
    </citation>
    <scope>NUCLEOTIDE SEQUENCE [LARGE SCALE GENOMIC DNA]</scope>
    <source>
        <strain evidence="3 4">DRI-13</strain>
    </source>
</reference>
<dbReference type="Proteomes" id="UP000515847">
    <property type="component" value="Chromosome"/>
</dbReference>
<dbReference type="GO" id="GO:0005737">
    <property type="term" value="C:cytoplasm"/>
    <property type="evidence" value="ECO:0007669"/>
    <property type="project" value="TreeGrafter"/>
</dbReference>
<dbReference type="Gene3D" id="3.30.470.20">
    <property type="entry name" value="ATP-grasp fold, B domain"/>
    <property type="match status" value="1"/>
</dbReference>
<dbReference type="InterPro" id="IPR011761">
    <property type="entry name" value="ATP-grasp"/>
</dbReference>
<dbReference type="Gene3D" id="3.30.1490.20">
    <property type="entry name" value="ATP-grasp fold, A domain"/>
    <property type="match status" value="1"/>
</dbReference>
<name>A0A7G6E5H1_THEFR</name>
<keyword evidence="1" id="KW-0067">ATP-binding</keyword>
<dbReference type="OrthoDB" id="9786585at2"/>
<dbReference type="RefSeq" id="WP_034421305.1">
    <property type="nucleotide sequence ID" value="NZ_CP045798.1"/>
</dbReference>
<proteinExistence type="predicted"/>
<dbReference type="PANTHER" id="PTHR21621:SF0">
    <property type="entry name" value="BETA-CITRYLGLUTAMATE SYNTHASE B-RELATED"/>
    <property type="match status" value="1"/>
</dbReference>
<keyword evidence="4" id="KW-1185">Reference proteome</keyword>
<dbReference type="PROSITE" id="PS50975">
    <property type="entry name" value="ATP_GRASP"/>
    <property type="match status" value="1"/>
</dbReference>
<evidence type="ECO:0000313" key="4">
    <source>
        <dbReference type="Proteomes" id="UP000515847"/>
    </source>
</evidence>
<evidence type="ECO:0000256" key="1">
    <source>
        <dbReference type="PROSITE-ProRule" id="PRU00409"/>
    </source>
</evidence>
<dbReference type="EMBL" id="CP045798">
    <property type="protein sequence ID" value="QNB47325.1"/>
    <property type="molecule type" value="Genomic_DNA"/>
</dbReference>
<feature type="domain" description="ATP-grasp" evidence="2">
    <location>
        <begin position="96"/>
        <end position="288"/>
    </location>
</feature>
<sequence>MAKIAIFTERYTIRSSVELAALTNYRMAAFELGHQLDFLFRNELKYLSNYDAVFIRALTDPLNTSYVVARLAQMQGQRVIDDPESIRICCDKVNMYKRLLQHQIPMPETIFLDNKEVSKENACELFETLGIPLVLKAPNSSFSHYVEKVNSPDEFVKFGKKFLRRADRIIVQQYIPSDYDWRVIILDGKVLAVAKYIFAQNTWRTMDRAEDGQLAKVVGVDASKANPALLQVAVNATRTIGRSLYGVDVKEVDGEYYVIEVNDNPNIDAGNEDQASPEIYKNIVRYLAGEEFE</sequence>
<accession>A0A7G6E5H1</accession>
<dbReference type="GO" id="GO:0009432">
    <property type="term" value="P:SOS response"/>
    <property type="evidence" value="ECO:0007669"/>
    <property type="project" value="TreeGrafter"/>
</dbReference>
<dbReference type="GO" id="GO:0018169">
    <property type="term" value="F:ribosomal S6-glutamic acid ligase activity"/>
    <property type="evidence" value="ECO:0007669"/>
    <property type="project" value="TreeGrafter"/>
</dbReference>
<dbReference type="InterPro" id="IPR013815">
    <property type="entry name" value="ATP_grasp_subdomain_1"/>
</dbReference>
<dbReference type="KEGG" id="tfr:BR63_14115"/>
<dbReference type="SUPFAM" id="SSF56059">
    <property type="entry name" value="Glutathione synthetase ATP-binding domain-like"/>
    <property type="match status" value="1"/>
</dbReference>
<dbReference type="GO" id="GO:0005524">
    <property type="term" value="F:ATP binding"/>
    <property type="evidence" value="ECO:0007669"/>
    <property type="project" value="UniProtKB-UniRule"/>
</dbReference>
<evidence type="ECO:0000313" key="3">
    <source>
        <dbReference type="EMBL" id="QNB47325.1"/>
    </source>
</evidence>
<evidence type="ECO:0000259" key="2">
    <source>
        <dbReference type="PROSITE" id="PS50975"/>
    </source>
</evidence>
<organism evidence="3 4">
    <name type="scientific">Thermanaerosceptrum fracticalcis</name>
    <dbReference type="NCBI Taxonomy" id="1712410"/>
    <lineage>
        <taxon>Bacteria</taxon>
        <taxon>Bacillati</taxon>
        <taxon>Bacillota</taxon>
        <taxon>Clostridia</taxon>
        <taxon>Eubacteriales</taxon>
        <taxon>Peptococcaceae</taxon>
        <taxon>Thermanaerosceptrum</taxon>
    </lineage>
</organism>
<dbReference type="PANTHER" id="PTHR21621">
    <property type="entry name" value="RIBOSOMAL PROTEIN S6 MODIFICATION PROTEIN"/>
    <property type="match status" value="1"/>
</dbReference>
<protein>
    <submittedName>
        <fullName evidence="3">ATP-grasp domain-containing protein</fullName>
    </submittedName>
</protein>
<keyword evidence="1" id="KW-0547">Nucleotide-binding</keyword>
<gene>
    <name evidence="3" type="ORF">BR63_14115</name>
</gene>
<dbReference type="Pfam" id="PF08443">
    <property type="entry name" value="RimK"/>
    <property type="match status" value="1"/>
</dbReference>
<dbReference type="GO" id="GO:0046872">
    <property type="term" value="F:metal ion binding"/>
    <property type="evidence" value="ECO:0007669"/>
    <property type="project" value="InterPro"/>
</dbReference>
<dbReference type="InterPro" id="IPR013651">
    <property type="entry name" value="ATP-grasp_RimK-type"/>
</dbReference>